<keyword evidence="8 14" id="KW-0862">Zinc</keyword>
<dbReference type="InterPro" id="IPR000742">
    <property type="entry name" value="EGF"/>
</dbReference>
<dbReference type="InterPro" id="IPR006026">
    <property type="entry name" value="Peptidase_Metallo"/>
</dbReference>
<dbReference type="SUPFAM" id="SSF55486">
    <property type="entry name" value="Metalloproteases ('zincins'), catalytic domain"/>
    <property type="match status" value="1"/>
</dbReference>
<dbReference type="GO" id="GO:0008270">
    <property type="term" value="F:zinc ion binding"/>
    <property type="evidence" value="ECO:0007669"/>
    <property type="project" value="UniProtKB-UniRule"/>
</dbReference>
<dbReference type="InterPro" id="IPR024079">
    <property type="entry name" value="MetalloPept_cat_dom_sf"/>
</dbReference>
<evidence type="ECO:0000256" key="14">
    <source>
        <dbReference type="PROSITE-ProRule" id="PRU01211"/>
    </source>
</evidence>
<feature type="binding site" evidence="14">
    <location>
        <position position="619"/>
    </location>
    <ligand>
        <name>Zn(2+)</name>
        <dbReference type="ChEBI" id="CHEBI:29105"/>
        <note>catalytic</note>
    </ligand>
</feature>
<evidence type="ECO:0000256" key="5">
    <source>
        <dbReference type="ARBA" id="ARBA00022729"/>
    </source>
</evidence>
<keyword evidence="7 14" id="KW-0378">Hydrolase</keyword>
<evidence type="ECO:0000256" key="15">
    <source>
        <dbReference type="RuleBase" id="RU361183"/>
    </source>
</evidence>
<feature type="domain" description="CUB" evidence="17">
    <location>
        <begin position="1271"/>
        <end position="1389"/>
    </location>
</feature>
<evidence type="ECO:0000256" key="3">
    <source>
        <dbReference type="ARBA" id="ARBA00022670"/>
    </source>
</evidence>
<feature type="disulfide bond" evidence="14">
    <location>
        <begin position="581"/>
        <end position="582"/>
    </location>
</feature>
<feature type="domain" description="CUB" evidence="17">
    <location>
        <begin position="998"/>
        <end position="1114"/>
    </location>
</feature>
<keyword evidence="6" id="KW-0677">Repeat</keyword>
<keyword evidence="11 14" id="KW-1015">Disulfide bond</keyword>
<dbReference type="GO" id="GO:0048468">
    <property type="term" value="P:cell development"/>
    <property type="evidence" value="ECO:0007669"/>
    <property type="project" value="UniProtKB-ARBA"/>
</dbReference>
<name>A0A8D8RPV1_9HEMI</name>
<dbReference type="PROSITE" id="PS50026">
    <property type="entry name" value="EGF_3"/>
    <property type="match status" value="1"/>
</dbReference>
<dbReference type="GO" id="GO:0030513">
    <property type="term" value="P:positive regulation of BMP signaling pathway"/>
    <property type="evidence" value="ECO:0007669"/>
    <property type="project" value="UniProtKB-ARBA"/>
</dbReference>
<feature type="domain" description="CUB" evidence="17">
    <location>
        <begin position="1158"/>
        <end position="1270"/>
    </location>
</feature>
<evidence type="ECO:0000256" key="4">
    <source>
        <dbReference type="ARBA" id="ARBA00022723"/>
    </source>
</evidence>
<dbReference type="SMART" id="SM00181">
    <property type="entry name" value="EGF"/>
    <property type="match status" value="2"/>
</dbReference>
<dbReference type="GO" id="GO:0005509">
    <property type="term" value="F:calcium ion binding"/>
    <property type="evidence" value="ECO:0007669"/>
    <property type="project" value="InterPro"/>
</dbReference>
<dbReference type="CDD" id="cd00054">
    <property type="entry name" value="EGF_CA"/>
    <property type="match status" value="1"/>
</dbReference>
<dbReference type="InterPro" id="IPR018097">
    <property type="entry name" value="EGF_Ca-bd_CS"/>
</dbReference>
<dbReference type="FunFam" id="2.60.120.290:FF:000004">
    <property type="entry name" value="Metalloendopeptidase"/>
    <property type="match status" value="1"/>
</dbReference>
<reference evidence="20" key="1">
    <citation type="submission" date="2021-05" db="EMBL/GenBank/DDBJ databases">
        <authorList>
            <person name="Alioto T."/>
            <person name="Alioto T."/>
            <person name="Gomez Garrido J."/>
        </authorList>
    </citation>
    <scope>NUCLEOTIDE SEQUENCE</scope>
</reference>
<dbReference type="FunFam" id="3.40.390.10:FF:000004">
    <property type="entry name" value="Metalloendopeptidase"/>
    <property type="match status" value="1"/>
</dbReference>
<evidence type="ECO:0000256" key="9">
    <source>
        <dbReference type="ARBA" id="ARBA00023049"/>
    </source>
</evidence>
<dbReference type="InterPro" id="IPR001881">
    <property type="entry name" value="EGF-like_Ca-bd_dom"/>
</dbReference>
<organism evidence="20">
    <name type="scientific">Cacopsylla melanoneura</name>
    <dbReference type="NCBI Taxonomy" id="428564"/>
    <lineage>
        <taxon>Eukaryota</taxon>
        <taxon>Metazoa</taxon>
        <taxon>Ecdysozoa</taxon>
        <taxon>Arthropoda</taxon>
        <taxon>Hexapoda</taxon>
        <taxon>Insecta</taxon>
        <taxon>Pterygota</taxon>
        <taxon>Neoptera</taxon>
        <taxon>Paraneoptera</taxon>
        <taxon>Hemiptera</taxon>
        <taxon>Sternorrhyncha</taxon>
        <taxon>Psylloidea</taxon>
        <taxon>Psyllidae</taxon>
        <taxon>Psyllinae</taxon>
        <taxon>Cacopsylla</taxon>
    </lineage>
</organism>
<dbReference type="FunFam" id="2.60.120.290:FF:000005">
    <property type="entry name" value="Procollagen C-endopeptidase enhancer 1"/>
    <property type="match status" value="1"/>
</dbReference>
<keyword evidence="1" id="KW-0217">Developmental protein</keyword>
<dbReference type="FunFam" id="2.60.120.290:FF:000013">
    <property type="entry name" value="Membrane frizzled-related protein"/>
    <property type="match status" value="2"/>
</dbReference>
<evidence type="ECO:0000313" key="20">
    <source>
        <dbReference type="EMBL" id="CAG6654771.1"/>
    </source>
</evidence>
<evidence type="ECO:0000256" key="1">
    <source>
        <dbReference type="ARBA" id="ARBA00022473"/>
    </source>
</evidence>
<keyword evidence="5 15" id="KW-0732">Signal</keyword>
<evidence type="ECO:0000256" key="10">
    <source>
        <dbReference type="ARBA" id="ARBA00023145"/>
    </source>
</evidence>
<dbReference type="PROSITE" id="PS01186">
    <property type="entry name" value="EGF_2"/>
    <property type="match status" value="2"/>
</dbReference>
<evidence type="ECO:0000259" key="19">
    <source>
        <dbReference type="PROSITE" id="PS51864"/>
    </source>
</evidence>
<dbReference type="GO" id="GO:0032927">
    <property type="term" value="P:positive regulation of activin receptor signaling pathway"/>
    <property type="evidence" value="ECO:0007669"/>
    <property type="project" value="UniProtKB-ARBA"/>
</dbReference>
<dbReference type="PANTHER" id="PTHR24251">
    <property type="entry name" value="OVOCHYMASE-RELATED"/>
    <property type="match status" value="1"/>
</dbReference>
<dbReference type="InterPro" id="IPR000859">
    <property type="entry name" value="CUB_dom"/>
</dbReference>
<proteinExistence type="predicted"/>
<dbReference type="PROSITE" id="PS00010">
    <property type="entry name" value="ASX_HYDROXYL"/>
    <property type="match status" value="2"/>
</dbReference>
<feature type="domain" description="CUB" evidence="17">
    <location>
        <begin position="840"/>
        <end position="955"/>
    </location>
</feature>
<dbReference type="SMART" id="SM00179">
    <property type="entry name" value="EGF_CA"/>
    <property type="match status" value="2"/>
</dbReference>
<dbReference type="SUPFAM" id="SSF49854">
    <property type="entry name" value="Spermadhesin, CUB domain"/>
    <property type="match status" value="5"/>
</dbReference>
<dbReference type="PROSITE" id="PS51864">
    <property type="entry name" value="ASTACIN"/>
    <property type="match status" value="1"/>
</dbReference>
<dbReference type="SUPFAM" id="SSF57196">
    <property type="entry name" value="EGF/Laminin"/>
    <property type="match status" value="2"/>
</dbReference>
<evidence type="ECO:0000256" key="12">
    <source>
        <dbReference type="ARBA" id="ARBA00023180"/>
    </source>
</evidence>
<keyword evidence="12" id="KW-0325">Glycoprotein</keyword>
<dbReference type="GO" id="GO:0005615">
    <property type="term" value="C:extracellular space"/>
    <property type="evidence" value="ECO:0007669"/>
    <property type="project" value="UniProtKB-ARBA"/>
</dbReference>
<keyword evidence="2 13" id="KW-0245">EGF-like domain</keyword>
<feature type="domain" description="EGF-like" evidence="18">
    <location>
        <begin position="1114"/>
        <end position="1154"/>
    </location>
</feature>
<comment type="cofactor">
    <cofactor evidence="14 15">
        <name>Zn(2+)</name>
        <dbReference type="ChEBI" id="CHEBI:29105"/>
    </cofactor>
    <text evidence="14 15">Binds 1 zinc ion per subunit.</text>
</comment>
<comment type="caution">
    <text evidence="13">Lacks conserved residue(s) required for the propagation of feature annotation.</text>
</comment>
<keyword evidence="4 14" id="KW-0479">Metal-binding</keyword>
<feature type="compositionally biased region" description="Polar residues" evidence="16">
    <location>
        <begin position="480"/>
        <end position="489"/>
    </location>
</feature>
<keyword evidence="9 14" id="KW-0482">Metalloprotease</keyword>
<dbReference type="EMBL" id="HBUF01179030">
    <property type="protein sequence ID" value="CAG6654771.1"/>
    <property type="molecule type" value="Transcribed_RNA"/>
</dbReference>
<evidence type="ECO:0000256" key="7">
    <source>
        <dbReference type="ARBA" id="ARBA00022801"/>
    </source>
</evidence>
<dbReference type="EC" id="3.4.24.-" evidence="15"/>
<dbReference type="Pfam" id="PF14670">
    <property type="entry name" value="FXa_inhibition"/>
    <property type="match status" value="2"/>
</dbReference>
<feature type="disulfide bond" evidence="14">
    <location>
        <begin position="579"/>
        <end position="601"/>
    </location>
</feature>
<dbReference type="Gene3D" id="2.10.25.10">
    <property type="entry name" value="Laminin"/>
    <property type="match status" value="2"/>
</dbReference>
<dbReference type="GO" id="GO:0016485">
    <property type="term" value="P:protein processing"/>
    <property type="evidence" value="ECO:0007669"/>
    <property type="project" value="UniProtKB-ARBA"/>
</dbReference>
<dbReference type="PRINTS" id="PR00480">
    <property type="entry name" value="ASTACIN"/>
</dbReference>
<feature type="domain" description="CUB" evidence="17">
    <location>
        <begin position="721"/>
        <end position="839"/>
    </location>
</feature>
<dbReference type="CDD" id="cd00041">
    <property type="entry name" value="CUB"/>
    <property type="match status" value="5"/>
</dbReference>
<feature type="region of interest" description="Disordered" evidence="16">
    <location>
        <begin position="460"/>
        <end position="489"/>
    </location>
</feature>
<evidence type="ECO:0000259" key="17">
    <source>
        <dbReference type="PROSITE" id="PS01180"/>
    </source>
</evidence>
<dbReference type="InterPro" id="IPR034036">
    <property type="entry name" value="ZnMP_TLD/BMP1"/>
</dbReference>
<keyword evidence="10" id="KW-0865">Zymogen</keyword>
<feature type="chain" id="PRO_5034695574" description="Metalloendopeptidase" evidence="15">
    <location>
        <begin position="23"/>
        <end position="1421"/>
    </location>
</feature>
<dbReference type="Pfam" id="PF01400">
    <property type="entry name" value="Astacin"/>
    <property type="match status" value="1"/>
</dbReference>
<dbReference type="Gene3D" id="3.40.390.10">
    <property type="entry name" value="Collagenase (Catalytic Domain)"/>
    <property type="match status" value="1"/>
</dbReference>
<dbReference type="Gene3D" id="2.60.120.290">
    <property type="entry name" value="Spermadhesin, CUB domain"/>
    <property type="match status" value="5"/>
</dbReference>
<sequence>MTNSLILKLTFNVCALILCVDSNRVDRSIDSFDVSSVENDVFYDSNPNPGQNKHKKFTIEELMTMKFPTRISDDIDADPCKSRDEKQGDIAVTNAYFESEMKLERSARSLPDDIPIKTQETLYYKELNKYKHELNDGLQVEEEGLEQYQKLKELNTIKMKKSKLEKAPNEINGTNENTHKMSILSDEEQIRNIKKLYFNILKPSRLLENIGHMVGQNKDQDTTKTTVDVGDITKEVQDQTRVINVKISDEMQAATNELVLGDHVKYTTDNNSLFSDKEQLIKSESHDFKTKNKVHIEHSNDNAKPIEPVDDVDPAIKITDAFLSHIRHGRKHKHLYNDTDVPPSSNYNYYGDHQGRKISPKFDQKFENFRKELPDEKKMNISKDDNHDELQQIHEAKRSITAQQTLSNEIVIVNNSSGRINKENETMPDKTVTNSARLGAKTKRILSNNVTSDDSFTISSNSFSHGGGGSSTEPHRQKTYHQNSSFPPPNDTTVEVSLFPLPDSYQQHHHRDIRAATARKERIWDHGVIPYEIDSNFGGQHKALFKQAMRHWENFTCVKFVERNTVEHPNYILFTEKPCGCCSFVGKRGNGQQAISIGKNCDKFGIVVHELGHVVGFWHEHTRPDRDNHVQIIRENIMNGQDYNFNKLTEEEVNSLGLQYDYDSIMHYARNTFSKGSYLDTIQPIDYQRRGTSKRPEIGQRIKLSEGDIAQTNLLYKCARCGRTFQESSGQFSSPPSPANVAILPDTGERCEWRITATHGERIVLNITELDIFKSDNCRSDYLEIKDGYWHKSKLIGRYCGKGKLEDPIVSSGSRMLITYVTSPNQIGHRGFSVNYEAVCGGEWSLVDTPTGHLESPNYPEDYQSNKECVWKLTAPAEFQVALKFQSFEIENHDQCTYDYVEIRDGHAPDSPIIGTFCGYKLPPDIKSSGTKLMIKFVSDGSVQKPGFSAVFMKEFDECALEDHGCEHICKNVLGGYECHCKIGYELHSDGKTCVDACGGILDTPNGTLTSPSFPDFYIKNKTCIWEIVAPPQYRISLNFTHFDIEGNNLFQSSCEYDNLTVFSKIGDTFKGQGVYCGSKLPPVIMSEGNALRIEFHSDNSVQKSGFSAYYFTDKDECMTNNGGCQHECRNTIGSYVCSCHNGYTLLENGHDCKEGGCKYEITTPTGIIKTPNHPDYYPSKRECIWHFTTTPGHRIKLVFQEFELEPHQTCAYDHVVMYDGDSPDSLTLGRFCGVKVPYPIITGSNQLYMMFKSDASVQRKGFIATHTTVCGGHLQAQDYKRHLYSHARFGVENYGKSMDCDWTIEAEPGKNVQLTFLTFDIETNKDCEYDYVEVYSGLDSSVSQASYGRFCGNTNPTDIISISEGLLVRFRSDDTVTGKGFSASYTAIDTNESKEFSEIDDDEDDDKFEKISIILFTVKL</sequence>
<feature type="active site" evidence="14">
    <location>
        <position position="610"/>
    </location>
</feature>
<feature type="binding site" evidence="14">
    <location>
        <position position="613"/>
    </location>
    <ligand>
        <name>Zn(2+)</name>
        <dbReference type="ChEBI" id="CHEBI:29105"/>
        <note>catalytic</note>
    </ligand>
</feature>
<keyword evidence="3 14" id="KW-0645">Protease</keyword>
<feature type="signal peptide" evidence="15">
    <location>
        <begin position="1"/>
        <end position="22"/>
    </location>
</feature>
<feature type="binding site" evidence="14">
    <location>
        <position position="609"/>
    </location>
    <ligand>
        <name>Zn(2+)</name>
        <dbReference type="ChEBI" id="CHEBI:29105"/>
        <note>catalytic</note>
    </ligand>
</feature>
<dbReference type="PROSITE" id="PS01180">
    <property type="entry name" value="CUB"/>
    <property type="match status" value="5"/>
</dbReference>
<protein>
    <recommendedName>
        <fullName evidence="15">Metalloendopeptidase</fullName>
        <ecNumber evidence="15">3.4.24.-</ecNumber>
    </recommendedName>
</protein>
<dbReference type="InterPro" id="IPR035914">
    <property type="entry name" value="Sperma_CUB_dom_sf"/>
</dbReference>
<evidence type="ECO:0000256" key="8">
    <source>
        <dbReference type="ARBA" id="ARBA00022833"/>
    </source>
</evidence>
<dbReference type="InterPro" id="IPR000152">
    <property type="entry name" value="EGF-type_Asp/Asn_hydroxyl_site"/>
</dbReference>
<dbReference type="PROSITE" id="PS01187">
    <property type="entry name" value="EGF_CA"/>
    <property type="match status" value="2"/>
</dbReference>
<dbReference type="SMART" id="SM00042">
    <property type="entry name" value="CUB"/>
    <property type="match status" value="5"/>
</dbReference>
<evidence type="ECO:0000256" key="13">
    <source>
        <dbReference type="PROSITE-ProRule" id="PRU00076"/>
    </source>
</evidence>
<evidence type="ECO:0000259" key="18">
    <source>
        <dbReference type="PROSITE" id="PS50026"/>
    </source>
</evidence>
<dbReference type="PANTHER" id="PTHR24251:SF43">
    <property type="entry name" value="TOLLOID-LIKE PROTEIN 2"/>
    <property type="match status" value="1"/>
</dbReference>
<accession>A0A8D8RPV1</accession>
<dbReference type="FunFam" id="2.60.120.290:FF:000052">
    <property type="entry name" value="Metalloendopeptidase"/>
    <property type="match status" value="1"/>
</dbReference>
<dbReference type="FunFam" id="2.10.25.10:FF:000240">
    <property type="entry name" value="Vitamin K-dependent protein S"/>
    <property type="match status" value="2"/>
</dbReference>
<dbReference type="GO" id="GO:0004222">
    <property type="term" value="F:metalloendopeptidase activity"/>
    <property type="evidence" value="ECO:0007669"/>
    <property type="project" value="UniProtKB-UniRule"/>
</dbReference>
<dbReference type="GO" id="GO:0048731">
    <property type="term" value="P:system development"/>
    <property type="evidence" value="ECO:0007669"/>
    <property type="project" value="UniProtKB-ARBA"/>
</dbReference>
<dbReference type="GO" id="GO:0008586">
    <property type="term" value="P:imaginal disc-derived wing vein morphogenesis"/>
    <property type="evidence" value="ECO:0007669"/>
    <property type="project" value="UniProtKB-ARBA"/>
</dbReference>
<evidence type="ECO:0000256" key="2">
    <source>
        <dbReference type="ARBA" id="ARBA00022536"/>
    </source>
</evidence>
<evidence type="ECO:0000256" key="16">
    <source>
        <dbReference type="SAM" id="MobiDB-lite"/>
    </source>
</evidence>
<dbReference type="Pfam" id="PF00431">
    <property type="entry name" value="CUB"/>
    <property type="match status" value="5"/>
</dbReference>
<dbReference type="SMART" id="SM00235">
    <property type="entry name" value="ZnMc"/>
    <property type="match status" value="1"/>
</dbReference>
<evidence type="ECO:0000256" key="6">
    <source>
        <dbReference type="ARBA" id="ARBA00022737"/>
    </source>
</evidence>
<evidence type="ECO:0000256" key="11">
    <source>
        <dbReference type="ARBA" id="ARBA00023157"/>
    </source>
</evidence>
<feature type="domain" description="Peptidase M12A" evidence="19">
    <location>
        <begin position="515"/>
        <end position="719"/>
    </location>
</feature>
<dbReference type="CDD" id="cd04281">
    <property type="entry name" value="ZnMc_BMP1_TLD"/>
    <property type="match status" value="1"/>
</dbReference>
<dbReference type="InterPro" id="IPR001506">
    <property type="entry name" value="Peptidase_M12A"/>
</dbReference>